<evidence type="ECO:0000256" key="15">
    <source>
        <dbReference type="ARBA" id="ARBA00022833"/>
    </source>
</evidence>
<evidence type="ECO:0000256" key="12">
    <source>
        <dbReference type="ARBA" id="ARBA00022741"/>
    </source>
</evidence>
<reference evidence="24 25" key="1">
    <citation type="journal article" date="2014" name="Nat. Genet.">
        <title>Genome and transcriptome of the porcine whipworm Trichuris suis.</title>
        <authorList>
            <person name="Jex A.R."/>
            <person name="Nejsum P."/>
            <person name="Schwarz E.M."/>
            <person name="Hu L."/>
            <person name="Young N.D."/>
            <person name="Hall R.S."/>
            <person name="Korhonen P.K."/>
            <person name="Liao S."/>
            <person name="Thamsborg S."/>
            <person name="Xia J."/>
            <person name="Xu P."/>
            <person name="Wang S."/>
            <person name="Scheerlinck J.P."/>
            <person name="Hofmann A."/>
            <person name="Sternberg P.W."/>
            <person name="Wang J."/>
            <person name="Gasser R.B."/>
        </authorList>
    </citation>
    <scope>NUCLEOTIDE SEQUENCE [LARGE SCALE GENOMIC DNA]</scope>
    <source>
        <strain evidence="24">DCEP-RM93M</strain>
    </source>
</reference>
<accession>A0A085M348</accession>
<dbReference type="GO" id="GO:0007200">
    <property type="term" value="P:phospholipase C-activating G protein-coupled receptor signaling pathway"/>
    <property type="evidence" value="ECO:0007669"/>
    <property type="project" value="TreeGrafter"/>
</dbReference>
<feature type="domain" description="Protein kinase" evidence="22">
    <location>
        <begin position="490"/>
        <end position="763"/>
    </location>
</feature>
<dbReference type="InterPro" id="IPR000719">
    <property type="entry name" value="Prot_kinase_dom"/>
</dbReference>
<dbReference type="Gene3D" id="3.30.60.20">
    <property type="match status" value="1"/>
</dbReference>
<keyword evidence="10" id="KW-0479">Metal-binding</keyword>
<dbReference type="InterPro" id="IPR011009">
    <property type="entry name" value="Kinase-like_dom_sf"/>
</dbReference>
<dbReference type="Gene3D" id="1.10.510.10">
    <property type="entry name" value="Transferase(Phosphotransferase) domain 1"/>
    <property type="match status" value="1"/>
</dbReference>
<dbReference type="SMART" id="SM00220">
    <property type="entry name" value="S_TKc"/>
    <property type="match status" value="1"/>
</dbReference>
<feature type="domain" description="Phorbol-ester/DAG-type" evidence="23">
    <location>
        <begin position="204"/>
        <end position="254"/>
    </location>
</feature>
<dbReference type="PROSITE" id="PS00107">
    <property type="entry name" value="PROTEIN_KINASE_ATP"/>
    <property type="match status" value="1"/>
</dbReference>
<evidence type="ECO:0000256" key="8">
    <source>
        <dbReference type="ARBA" id="ARBA00022553"/>
    </source>
</evidence>
<dbReference type="Pfam" id="PF00069">
    <property type="entry name" value="Pkinase"/>
    <property type="match status" value="1"/>
</dbReference>
<keyword evidence="6" id="KW-0963">Cytoplasm</keyword>
<dbReference type="InterPro" id="IPR020454">
    <property type="entry name" value="DAG/PE-bd"/>
</dbReference>
<evidence type="ECO:0000256" key="14">
    <source>
        <dbReference type="ARBA" id="ARBA00022777"/>
    </source>
</evidence>
<dbReference type="PRINTS" id="PR00008">
    <property type="entry name" value="DAGPEDOMAIN"/>
</dbReference>
<keyword evidence="18" id="KW-0472">Membrane</keyword>
<keyword evidence="8" id="KW-0597">Phosphoprotein</keyword>
<dbReference type="PROSITE" id="PS00108">
    <property type="entry name" value="PROTEIN_KINASE_ST"/>
    <property type="match status" value="1"/>
</dbReference>
<comment type="similarity">
    <text evidence="4">Belongs to the protein kinase superfamily. CAMK Ser/Thr protein kinase family. PKD subfamily.</text>
</comment>
<dbReference type="GO" id="GO:0004697">
    <property type="term" value="F:diacylglycerol-dependent serine/threonine kinase activity"/>
    <property type="evidence" value="ECO:0007669"/>
    <property type="project" value="UniProtKB-EC"/>
</dbReference>
<evidence type="ECO:0000256" key="4">
    <source>
        <dbReference type="ARBA" id="ARBA00008582"/>
    </source>
</evidence>
<dbReference type="GO" id="GO:0008270">
    <property type="term" value="F:zinc ion binding"/>
    <property type="evidence" value="ECO:0007669"/>
    <property type="project" value="UniProtKB-KW"/>
</dbReference>
<dbReference type="GO" id="GO:0035556">
    <property type="term" value="P:intracellular signal transduction"/>
    <property type="evidence" value="ECO:0007669"/>
    <property type="project" value="TreeGrafter"/>
</dbReference>
<keyword evidence="17" id="KW-0460">Magnesium</keyword>
<dbReference type="PROSITE" id="PS00479">
    <property type="entry name" value="ZF_DAG_PE_1"/>
    <property type="match status" value="1"/>
</dbReference>
<keyword evidence="15" id="KW-0862">Zinc</keyword>
<dbReference type="PANTHER" id="PTHR22968">
    <property type="entry name" value="PROTEIN KINASE C, MU"/>
    <property type="match status" value="1"/>
</dbReference>
<feature type="region of interest" description="Disordered" evidence="21">
    <location>
        <begin position="121"/>
        <end position="154"/>
    </location>
</feature>
<comment type="catalytic activity">
    <reaction evidence="19">
        <text>L-threonyl-[protein] + ATP = O-phospho-L-threonyl-[protein] + ADP + H(+)</text>
        <dbReference type="Rhea" id="RHEA:46608"/>
        <dbReference type="Rhea" id="RHEA-COMP:11060"/>
        <dbReference type="Rhea" id="RHEA-COMP:11605"/>
        <dbReference type="ChEBI" id="CHEBI:15378"/>
        <dbReference type="ChEBI" id="CHEBI:30013"/>
        <dbReference type="ChEBI" id="CHEBI:30616"/>
        <dbReference type="ChEBI" id="CHEBI:61977"/>
        <dbReference type="ChEBI" id="CHEBI:456216"/>
        <dbReference type="EC" id="2.7.11.13"/>
    </reaction>
</comment>
<keyword evidence="13" id="KW-0863">Zinc-finger</keyword>
<evidence type="ECO:0000256" key="13">
    <source>
        <dbReference type="ARBA" id="ARBA00022771"/>
    </source>
</evidence>
<evidence type="ECO:0000259" key="23">
    <source>
        <dbReference type="PROSITE" id="PS50081"/>
    </source>
</evidence>
<dbReference type="InterPro" id="IPR011993">
    <property type="entry name" value="PH-like_dom_sf"/>
</dbReference>
<gene>
    <name evidence="24" type="ORF">M513_07523</name>
</gene>
<feature type="compositionally biased region" description="Polar residues" evidence="21">
    <location>
        <begin position="130"/>
        <end position="153"/>
    </location>
</feature>
<keyword evidence="14" id="KW-0418">Kinase</keyword>
<dbReference type="GO" id="GO:0005829">
    <property type="term" value="C:cytosol"/>
    <property type="evidence" value="ECO:0007669"/>
    <property type="project" value="TreeGrafter"/>
</dbReference>
<dbReference type="InterPro" id="IPR046349">
    <property type="entry name" value="C1-like_sf"/>
</dbReference>
<keyword evidence="25" id="KW-1185">Reference proteome</keyword>
<dbReference type="PROSITE" id="PS50011">
    <property type="entry name" value="PROTEIN_KINASE_DOM"/>
    <property type="match status" value="1"/>
</dbReference>
<dbReference type="InterPro" id="IPR017441">
    <property type="entry name" value="Protein_kinase_ATP_BS"/>
</dbReference>
<keyword evidence="11" id="KW-0677">Repeat</keyword>
<evidence type="ECO:0000256" key="5">
    <source>
        <dbReference type="ARBA" id="ARBA00012429"/>
    </source>
</evidence>
<keyword evidence="16 20" id="KW-0067">ATP-binding</keyword>
<dbReference type="SUPFAM" id="SSF50729">
    <property type="entry name" value="PH domain-like"/>
    <property type="match status" value="1"/>
</dbReference>
<dbReference type="EMBL" id="KL363237">
    <property type="protein sequence ID" value="KFD51644.1"/>
    <property type="molecule type" value="Genomic_DNA"/>
</dbReference>
<dbReference type="Gene3D" id="3.30.200.20">
    <property type="entry name" value="Phosphorylase Kinase, domain 1"/>
    <property type="match status" value="1"/>
</dbReference>
<dbReference type="EC" id="2.7.11.13" evidence="5"/>
<dbReference type="Pfam" id="PF00130">
    <property type="entry name" value="C1_1"/>
    <property type="match status" value="1"/>
</dbReference>
<dbReference type="FunFam" id="3.30.200.20:FF:000042">
    <property type="entry name" value="Aurora kinase A"/>
    <property type="match status" value="1"/>
</dbReference>
<dbReference type="SUPFAM" id="SSF57889">
    <property type="entry name" value="Cysteine-rich domain"/>
    <property type="match status" value="1"/>
</dbReference>
<dbReference type="SUPFAM" id="SSF56112">
    <property type="entry name" value="Protein kinase-like (PK-like)"/>
    <property type="match status" value="1"/>
</dbReference>
<feature type="compositionally biased region" description="Low complexity" evidence="21">
    <location>
        <begin position="946"/>
        <end position="964"/>
    </location>
</feature>
<sequence length="988" mass="111688">MSITVILRSGMFSKECCLDRDCATLAPLRHLARQFIEEKYPEGETGDALENRLLLFKHDLNSLNILQLLVDPSDLTDQAMVEIVVSPCGLNYHKRCARKIPNNCSGCYRWKTRLFSLSPDSDDQPAAVSGPTSPVSPCRLTSPTPEVAKTSSPPEILITSADTARQPEPVSPFLGIIPRKDRSSSWSGRPIWMELEDAKRTKVPHTFRLHTYAKPTVCHYCKKLLKGLVRQGLQCADCNYNCHKKCEQYVPNDCSGTISELASALTLGDELTDSLFSPMDGERLKPNRRSLPSSSAGRIKEPVRQSSSDQDISSFSSAVEGIPSRKPNIPLMRLVMTKKRTKAACNKVLQEGWVVFHTSKNKLRRRHYWCLTPKSIVMYADETCTRRCREVPLSRVLAVHQSPSASPLFTSLAENKRRTLELRTVSSNYFAEFPYPSGSGSELEWEKAIRQAWMPLPADHQKSFTDNLCQADSPETTCRSEDEFLQTYQVFMDDMIGSGQFGIVYSAIHRKSGRHVAVKIINKKKFPSNREASLRTEVNITQKLKHPGVVHFECVLETPCRIYITMEKLKGDMLEMILSSQKGRLNERISRFLVYQILIALNYLHGQNVVHCDLKPENILLVSDSDFPQMKLCDFGFARIIGERSFRRSIVGTPAYLAPEVLHNKGFNRSLDMWSVGVITYVALSGTFPFNEEEDILDQIKNASFLFPSHPWADVSDKGKSCSVARRLQGTSLSIAIEFIQSLLQVKISKRISVQKALIHDWLQTYQLWCDLRLLEKKLSCRYLTHESDDKRWAQVTDGAAIGHPLHTVCLRCVPLFRSHRLPLSRQQRRVPLSMGNLLCKETIVKDPIWSRKHMKIDRLDNPRRPVYAWAVRLDSWYGGYWPWAGGGYFPYGYGYGGYGGYGWGWPRGAKKSTPMIPSDAKEDSHVHPYPILFNVDAPEAMNQLSPSMNMPSPSMNMPSPSMNQQFPSSASAPKGVRPKKSAEAQKN</sequence>
<protein>
    <recommendedName>
        <fullName evidence="5">protein kinase C</fullName>
        <ecNumber evidence="5">2.7.11.13</ecNumber>
    </recommendedName>
</protein>
<dbReference type="AlphaFoldDB" id="A0A085M348"/>
<evidence type="ECO:0000313" key="25">
    <source>
        <dbReference type="Proteomes" id="UP000030764"/>
    </source>
</evidence>
<evidence type="ECO:0000256" key="21">
    <source>
        <dbReference type="SAM" id="MobiDB-lite"/>
    </source>
</evidence>
<keyword evidence="9" id="KW-0808">Transferase</keyword>
<evidence type="ECO:0000256" key="19">
    <source>
        <dbReference type="ARBA" id="ARBA00047272"/>
    </source>
</evidence>
<dbReference type="CDD" id="cd20796">
    <property type="entry name" value="C1_PKD_rpt2"/>
    <property type="match status" value="1"/>
</dbReference>
<keyword evidence="12 20" id="KW-0547">Nucleotide-binding</keyword>
<dbReference type="GO" id="GO:0005524">
    <property type="term" value="F:ATP binding"/>
    <property type="evidence" value="ECO:0007669"/>
    <property type="project" value="UniProtKB-UniRule"/>
</dbReference>
<evidence type="ECO:0000256" key="2">
    <source>
        <dbReference type="ARBA" id="ARBA00004370"/>
    </source>
</evidence>
<comment type="subcellular location">
    <subcellularLocation>
        <location evidence="3">Cytoplasm</location>
    </subcellularLocation>
    <subcellularLocation>
        <location evidence="2">Membrane</location>
    </subcellularLocation>
</comment>
<dbReference type="PANTHER" id="PTHR22968:SF24">
    <property type="entry name" value="SERINE_THREONINE-PROTEIN KINASE"/>
    <property type="match status" value="1"/>
</dbReference>
<evidence type="ECO:0000256" key="20">
    <source>
        <dbReference type="PROSITE-ProRule" id="PRU10141"/>
    </source>
</evidence>
<evidence type="ECO:0000256" key="16">
    <source>
        <dbReference type="ARBA" id="ARBA00022840"/>
    </source>
</evidence>
<dbReference type="Proteomes" id="UP000030764">
    <property type="component" value="Unassembled WGS sequence"/>
</dbReference>
<dbReference type="InterPro" id="IPR002219">
    <property type="entry name" value="PKC_DAG/PE"/>
</dbReference>
<evidence type="ECO:0000256" key="7">
    <source>
        <dbReference type="ARBA" id="ARBA00022527"/>
    </source>
</evidence>
<feature type="binding site" evidence="20">
    <location>
        <position position="519"/>
    </location>
    <ligand>
        <name>ATP</name>
        <dbReference type="ChEBI" id="CHEBI:30616"/>
    </ligand>
</feature>
<evidence type="ECO:0000256" key="3">
    <source>
        <dbReference type="ARBA" id="ARBA00004496"/>
    </source>
</evidence>
<evidence type="ECO:0000256" key="10">
    <source>
        <dbReference type="ARBA" id="ARBA00022723"/>
    </source>
</evidence>
<evidence type="ECO:0000259" key="22">
    <source>
        <dbReference type="PROSITE" id="PS50011"/>
    </source>
</evidence>
<evidence type="ECO:0000256" key="1">
    <source>
        <dbReference type="ARBA" id="ARBA00001946"/>
    </source>
</evidence>
<dbReference type="FunFam" id="1.10.510.10:FF:000571">
    <property type="entry name" value="Maternal embryonic leucine zipper kinase"/>
    <property type="match status" value="1"/>
</dbReference>
<feature type="region of interest" description="Disordered" evidence="21">
    <location>
        <begin position="944"/>
        <end position="988"/>
    </location>
</feature>
<feature type="region of interest" description="Disordered" evidence="21">
    <location>
        <begin position="277"/>
        <end position="317"/>
    </location>
</feature>
<dbReference type="SMART" id="SM00109">
    <property type="entry name" value="C1"/>
    <property type="match status" value="1"/>
</dbReference>
<comment type="cofactor">
    <cofactor evidence="1">
        <name>Mg(2+)</name>
        <dbReference type="ChEBI" id="CHEBI:18420"/>
    </cofactor>
</comment>
<dbReference type="InterPro" id="IPR008271">
    <property type="entry name" value="Ser/Thr_kinase_AS"/>
</dbReference>
<organism evidence="24 25">
    <name type="scientific">Trichuris suis</name>
    <name type="common">pig whipworm</name>
    <dbReference type="NCBI Taxonomy" id="68888"/>
    <lineage>
        <taxon>Eukaryota</taxon>
        <taxon>Metazoa</taxon>
        <taxon>Ecdysozoa</taxon>
        <taxon>Nematoda</taxon>
        <taxon>Enoplea</taxon>
        <taxon>Dorylaimia</taxon>
        <taxon>Trichinellida</taxon>
        <taxon>Trichuridae</taxon>
        <taxon>Trichuris</taxon>
    </lineage>
</organism>
<name>A0A085M348_9BILA</name>
<evidence type="ECO:0000256" key="11">
    <source>
        <dbReference type="ARBA" id="ARBA00022737"/>
    </source>
</evidence>
<evidence type="ECO:0000256" key="6">
    <source>
        <dbReference type="ARBA" id="ARBA00022490"/>
    </source>
</evidence>
<evidence type="ECO:0000256" key="9">
    <source>
        <dbReference type="ARBA" id="ARBA00022679"/>
    </source>
</evidence>
<dbReference type="Gene3D" id="2.30.29.30">
    <property type="entry name" value="Pleckstrin-homology domain (PH domain)/Phosphotyrosine-binding domain (PTB)"/>
    <property type="match status" value="1"/>
</dbReference>
<evidence type="ECO:0000256" key="17">
    <source>
        <dbReference type="ARBA" id="ARBA00022842"/>
    </source>
</evidence>
<evidence type="ECO:0000256" key="18">
    <source>
        <dbReference type="ARBA" id="ARBA00023136"/>
    </source>
</evidence>
<feature type="compositionally biased region" description="Low complexity" evidence="21">
    <location>
        <begin position="305"/>
        <end position="317"/>
    </location>
</feature>
<dbReference type="GO" id="GO:0016020">
    <property type="term" value="C:membrane"/>
    <property type="evidence" value="ECO:0007669"/>
    <property type="project" value="UniProtKB-SubCell"/>
</dbReference>
<dbReference type="PROSITE" id="PS50081">
    <property type="entry name" value="ZF_DAG_PE_2"/>
    <property type="match status" value="1"/>
</dbReference>
<keyword evidence="7" id="KW-0723">Serine/threonine-protein kinase</keyword>
<dbReference type="InterPro" id="IPR057764">
    <property type="entry name" value="Ubiquitin_PRKD1-3_N"/>
</dbReference>
<proteinExistence type="inferred from homology"/>
<evidence type="ECO:0000313" key="24">
    <source>
        <dbReference type="EMBL" id="KFD51644.1"/>
    </source>
</evidence>
<dbReference type="Pfam" id="PF25525">
    <property type="entry name" value="Ubiquitin_PRKD1_N"/>
    <property type="match status" value="1"/>
</dbReference>